<reference evidence="8" key="2">
    <citation type="journal article" date="2010" name="Dev. Biol.">
        <title>A systematic analysis of the gap gene system in the moth midge Clogmia albipunctata.</title>
        <authorList>
            <person name="Garcia-Solache M."/>
            <person name="Jaeger J."/>
            <person name="Akam M."/>
        </authorList>
    </citation>
    <scope>NUCLEOTIDE SEQUENCE</scope>
</reference>
<evidence type="ECO:0000256" key="4">
    <source>
        <dbReference type="ARBA" id="ARBA00023163"/>
    </source>
</evidence>
<sequence>MIKKNLMDRYEMDFKAEHRQIYSDNSNSPGSNADSVMMNQSSEETHFHTLPQVLDLSRRRDSMDMRKTPSPSGASSFSEGSPSITMSSSPKKGIDSGLLNLHQFLPRNFLNSANPTAPVVPMMTLNPYPSPKMELKDNLMGNNIQKNNLMNNLNMEKSIPIPPTLLIAPTSVSPGSKVARPFKAYPHDPLSLAASFTATDALLDSQSAEKYSEFRKRMIEQIYAANGGQPTISNPKMRRNNNPIKIPTSALDSMEATMTSTCSSADSTNSTPTKSFPQSTTPSNCDLSIDLGNGKVLRDNAYFERRKKNNAAAKKSRDRRRIKEDEIAIRAAFLERENIELKFELAAARKQLALYGITRS</sequence>
<dbReference type="InterPro" id="IPR046347">
    <property type="entry name" value="bZIP_sf"/>
</dbReference>
<keyword evidence="2" id="KW-0805">Transcription regulation</keyword>
<dbReference type="EMBL" id="GU137318">
    <property type="protein sequence ID" value="ADI44341.1"/>
    <property type="molecule type" value="mRNA"/>
</dbReference>
<dbReference type="Pfam" id="PF07716">
    <property type="entry name" value="bZIP_2"/>
    <property type="match status" value="1"/>
</dbReference>
<protein>
    <submittedName>
        <fullName evidence="8">Giant protein</fullName>
    </submittedName>
</protein>
<dbReference type="PROSITE" id="PS50217">
    <property type="entry name" value="BZIP"/>
    <property type="match status" value="1"/>
</dbReference>
<name>D7PBJ3_CLOAL</name>
<dbReference type="PANTHER" id="PTHR11988:SF42">
    <property type="entry name" value="PROTEIN GIANT"/>
    <property type="match status" value="1"/>
</dbReference>
<organism evidence="8">
    <name type="scientific">Clogmia albipunctata</name>
    <name type="common">Mothmidge</name>
    <dbReference type="NCBI Taxonomy" id="85120"/>
    <lineage>
        <taxon>Eukaryota</taxon>
        <taxon>Metazoa</taxon>
        <taxon>Ecdysozoa</taxon>
        <taxon>Arthropoda</taxon>
        <taxon>Hexapoda</taxon>
        <taxon>Insecta</taxon>
        <taxon>Pterygota</taxon>
        <taxon>Neoptera</taxon>
        <taxon>Endopterygota</taxon>
        <taxon>Diptera</taxon>
        <taxon>Nematocera</taxon>
        <taxon>Psychodoidea</taxon>
        <taxon>Psychodidae</taxon>
        <taxon>Clogmia</taxon>
    </lineage>
</organism>
<evidence type="ECO:0000256" key="2">
    <source>
        <dbReference type="ARBA" id="ARBA00023015"/>
    </source>
</evidence>
<evidence type="ECO:0000256" key="3">
    <source>
        <dbReference type="ARBA" id="ARBA00023125"/>
    </source>
</evidence>
<feature type="domain" description="BZIP" evidence="7">
    <location>
        <begin position="299"/>
        <end position="352"/>
    </location>
</feature>
<evidence type="ECO:0000256" key="6">
    <source>
        <dbReference type="SAM" id="MobiDB-lite"/>
    </source>
</evidence>
<dbReference type="CDD" id="cd14695">
    <property type="entry name" value="bZIP_HLF"/>
    <property type="match status" value="1"/>
</dbReference>
<dbReference type="InterPro" id="IPR004827">
    <property type="entry name" value="bZIP"/>
</dbReference>
<evidence type="ECO:0000256" key="5">
    <source>
        <dbReference type="ARBA" id="ARBA00023242"/>
    </source>
</evidence>
<evidence type="ECO:0000259" key="7">
    <source>
        <dbReference type="PROSITE" id="PS50217"/>
    </source>
</evidence>
<proteinExistence type="evidence at transcript level"/>
<dbReference type="AlphaFoldDB" id="D7PBJ3"/>
<keyword evidence="5" id="KW-0539">Nucleus</keyword>
<dbReference type="PROSITE" id="PS00036">
    <property type="entry name" value="BZIP_BASIC"/>
    <property type="match status" value="1"/>
</dbReference>
<dbReference type="GO" id="GO:0000981">
    <property type="term" value="F:DNA-binding transcription factor activity, RNA polymerase II-specific"/>
    <property type="evidence" value="ECO:0007669"/>
    <property type="project" value="TreeGrafter"/>
</dbReference>
<accession>D7PBJ3</accession>
<comment type="subcellular location">
    <subcellularLocation>
        <location evidence="1">Nucleus</location>
    </subcellularLocation>
</comment>
<dbReference type="PANTHER" id="PTHR11988">
    <property type="entry name" value="THYROTROPH EMBRYONIC FACTOR RELATED"/>
    <property type="match status" value="1"/>
</dbReference>
<keyword evidence="3" id="KW-0238">DNA-binding</keyword>
<feature type="compositionally biased region" description="Basic and acidic residues" evidence="6">
    <location>
        <begin position="58"/>
        <end position="67"/>
    </location>
</feature>
<reference evidence="8" key="1">
    <citation type="submission" date="2009-10" db="EMBL/GenBank/DDBJ databases">
        <authorList>
            <person name="Garcia-Solache M.A."/>
            <person name="Jaeger J."/>
            <person name="Akam M.E."/>
        </authorList>
    </citation>
    <scope>NUCLEOTIDE SEQUENCE</scope>
</reference>
<dbReference type="GO" id="GO:0000978">
    <property type="term" value="F:RNA polymerase II cis-regulatory region sequence-specific DNA binding"/>
    <property type="evidence" value="ECO:0007669"/>
    <property type="project" value="TreeGrafter"/>
</dbReference>
<evidence type="ECO:0000313" key="8">
    <source>
        <dbReference type="EMBL" id="ADI44341.1"/>
    </source>
</evidence>
<dbReference type="Gene3D" id="1.20.5.170">
    <property type="match status" value="1"/>
</dbReference>
<evidence type="ECO:0000256" key="1">
    <source>
        <dbReference type="ARBA" id="ARBA00004123"/>
    </source>
</evidence>
<feature type="compositionally biased region" description="Low complexity" evidence="6">
    <location>
        <begin position="69"/>
        <end position="83"/>
    </location>
</feature>
<feature type="region of interest" description="Disordered" evidence="6">
    <location>
        <begin position="259"/>
        <end position="282"/>
    </location>
</feature>
<feature type="region of interest" description="Disordered" evidence="6">
    <location>
        <begin position="58"/>
        <end position="92"/>
    </location>
</feature>
<dbReference type="GO" id="GO:0005634">
    <property type="term" value="C:nucleus"/>
    <property type="evidence" value="ECO:0007669"/>
    <property type="project" value="UniProtKB-SubCell"/>
</dbReference>
<dbReference type="InterPro" id="IPR040223">
    <property type="entry name" value="PAR_bZIP"/>
</dbReference>
<dbReference type="SUPFAM" id="SSF57959">
    <property type="entry name" value="Leucine zipper domain"/>
    <property type="match status" value="1"/>
</dbReference>
<keyword evidence="4" id="KW-0804">Transcription</keyword>